<comment type="caution">
    <text evidence="1">The sequence shown here is derived from an EMBL/GenBank/DDBJ whole genome shotgun (WGS) entry which is preliminary data.</text>
</comment>
<name>A0A1X2I4I3_9FUNG</name>
<dbReference type="OrthoDB" id="2735536at2759"/>
<keyword evidence="2" id="KW-1185">Reference proteome</keyword>
<organism evidence="1 2">
    <name type="scientific">Absidia repens</name>
    <dbReference type="NCBI Taxonomy" id="90262"/>
    <lineage>
        <taxon>Eukaryota</taxon>
        <taxon>Fungi</taxon>
        <taxon>Fungi incertae sedis</taxon>
        <taxon>Mucoromycota</taxon>
        <taxon>Mucoromycotina</taxon>
        <taxon>Mucoromycetes</taxon>
        <taxon>Mucorales</taxon>
        <taxon>Cunninghamellaceae</taxon>
        <taxon>Absidia</taxon>
    </lineage>
</organism>
<protein>
    <recommendedName>
        <fullName evidence="3">Mitochondrial ribosomal protein MRP51</fullName>
    </recommendedName>
</protein>
<dbReference type="EMBL" id="MCGE01000028">
    <property type="protein sequence ID" value="ORZ09215.1"/>
    <property type="molecule type" value="Genomic_DNA"/>
</dbReference>
<gene>
    <name evidence="1" type="ORF">BCR42DRAFT_423983</name>
</gene>
<dbReference type="PANTHER" id="PTHR28058:SF1">
    <property type="entry name" value="SMALL RIBOSOMAL SUBUNIT PROTEIN BS1M"/>
    <property type="match status" value="1"/>
</dbReference>
<dbReference type="Proteomes" id="UP000193560">
    <property type="component" value="Unassembled WGS sequence"/>
</dbReference>
<evidence type="ECO:0008006" key="3">
    <source>
        <dbReference type="Google" id="ProtNLM"/>
    </source>
</evidence>
<dbReference type="PANTHER" id="PTHR28058">
    <property type="entry name" value="37S RIBOSOMAL PROTEIN MRP51, MITOCHONDRIAL"/>
    <property type="match status" value="1"/>
</dbReference>
<proteinExistence type="predicted"/>
<dbReference type="AlphaFoldDB" id="A0A1X2I4I3"/>
<accession>A0A1X2I4I3</accession>
<dbReference type="Pfam" id="PF11709">
    <property type="entry name" value="Mit_ribos_Mrp51"/>
    <property type="match status" value="1"/>
</dbReference>
<evidence type="ECO:0000313" key="1">
    <source>
        <dbReference type="EMBL" id="ORZ09215.1"/>
    </source>
</evidence>
<reference evidence="1 2" key="1">
    <citation type="submission" date="2016-07" db="EMBL/GenBank/DDBJ databases">
        <title>Pervasive Adenine N6-methylation of Active Genes in Fungi.</title>
        <authorList>
            <consortium name="DOE Joint Genome Institute"/>
            <person name="Mondo S.J."/>
            <person name="Dannebaum R.O."/>
            <person name="Kuo R.C."/>
            <person name="Labutti K."/>
            <person name="Haridas S."/>
            <person name="Kuo A."/>
            <person name="Salamov A."/>
            <person name="Ahrendt S.R."/>
            <person name="Lipzen A."/>
            <person name="Sullivan W."/>
            <person name="Andreopoulos W.B."/>
            <person name="Clum A."/>
            <person name="Lindquist E."/>
            <person name="Daum C."/>
            <person name="Ramamoorthy G.K."/>
            <person name="Gryganskyi A."/>
            <person name="Culley D."/>
            <person name="Magnuson J.K."/>
            <person name="James T.Y."/>
            <person name="O'Malley M.A."/>
            <person name="Stajich J.E."/>
            <person name="Spatafora J.W."/>
            <person name="Visel A."/>
            <person name="Grigoriev I.V."/>
        </authorList>
    </citation>
    <scope>NUCLEOTIDE SEQUENCE [LARGE SCALE GENOMIC DNA]</scope>
    <source>
        <strain evidence="1 2">NRRL 1336</strain>
    </source>
</reference>
<sequence>MMDKTFAGLLRHSRLASYDRTLPQVYTTPKKAKKMGNWGFKRGLPTVVRTRYVTVGDLDTAEHQTPWQSGESQVLFLKRWKENFPNSKAPSPRREQVQHNVAAMNPRVFKQFLKQASQQAPAFQQALKNKEVVPEQLYDYLSCHFNKDIVNDHQQQEGGVVGPTYSDHQVEWNYPVQGRILNTDSDGYAVGIGGVVAKLTRRNSTGLRNSGDRRVRDFYVIDAQINQQGRPEVTVNIQSDPSSMNSILTQNYFNLHPSNTNSGDGSSTTEPALQDMFLGRRRSRLHELPNDPDNIQPNPNHQNLMKRISGLLDNSTKQKK</sequence>
<evidence type="ECO:0000313" key="2">
    <source>
        <dbReference type="Proteomes" id="UP000193560"/>
    </source>
</evidence>
<dbReference type="InterPro" id="IPR016712">
    <property type="entry name" value="Rbsml_bS1m-like"/>
</dbReference>
<dbReference type="STRING" id="90262.A0A1X2I4I3"/>